<keyword evidence="8" id="KW-1185">Reference proteome</keyword>
<feature type="compositionally biased region" description="Acidic residues" evidence="4">
    <location>
        <begin position="887"/>
        <end position="897"/>
    </location>
</feature>
<dbReference type="InterPro" id="IPR038718">
    <property type="entry name" value="SNF2-like_sf"/>
</dbReference>
<keyword evidence="2" id="KW-0378">Hydrolase</keyword>
<comment type="subcellular location">
    <subcellularLocation>
        <location evidence="1">Nucleus</location>
    </subcellularLocation>
</comment>
<evidence type="ECO:0000313" key="7">
    <source>
        <dbReference type="EMBL" id="PVD22663.1"/>
    </source>
</evidence>
<feature type="domain" description="Helicase C-terminal" evidence="6">
    <location>
        <begin position="671"/>
        <end position="817"/>
    </location>
</feature>
<dbReference type="CDD" id="cd18793">
    <property type="entry name" value="SF2_C_SNF"/>
    <property type="match status" value="1"/>
</dbReference>
<feature type="region of interest" description="Disordered" evidence="4">
    <location>
        <begin position="1"/>
        <end position="20"/>
    </location>
</feature>
<dbReference type="Proteomes" id="UP000245119">
    <property type="component" value="Linkage Group LG10"/>
</dbReference>
<dbReference type="InterPro" id="IPR050496">
    <property type="entry name" value="SNF2_RAD54_helicase_repair"/>
</dbReference>
<sequence>MLDLSDDSQELIPDDDEGRSNHQSIKVGVWSIGEHCRAEWSGNGKYYDGVIRKFRRLEAGKVLALVKFLSYDSDDSEEVDIQTLQKVKYAGSKSKEGLKADQGQSSQCEAKRGLEKYGHEVDSDNEASQPSCSTMAQASDWINSSPDKPQTVCKRKQKKTAFGGSPKKKCLRRNKTEYFSKITQRKHVDACQDHTSMVHKGGQSSKSLIESPKCQIKDHTTPDSHLEDPAVVKNLRGFDEHDMEKPKFSFPAPGPKVPFNLSDHDDKIKIPACLNQYLRDYQREGVRFLFSHFQHGQGAVLGDDMGLGKTVQVIGFLSALLGKEGNKADIMRQKPHFIRKMSDTKEPEGGVHRHPFLIISPGSVLYNWMEELDTWGYFTVRKYHGSDKATCLADISQGKAEVVVTTFETFRDNFDSLNAVTWEAVIVDEVHKIKCLKAQSTRALKDLKCLRRYGLTGTPLQNSLLELWCILDWVQPGVLGSKEVFENSVVKMIERGQKMNATKQELAKARKKKEEFAQVRCKMLLRRTKRIIADQLPRKTDRVVFCQLMPLQVDVYRAILSHPEMRFVLHMDEACTCGSGLMQRSCCRKKIRGEAGEESVQSLMLSFMHVLLKAANHAALLIPHKRAGSQQAQRLEKMCKIAFQDHPEFISQTHEASFRTLSDPKYCGKMKVLQGMLSVFMKSHSKVLIFSYSTRLLDILEQYIISKGHEYRALMELSQACDVSKLCASLTKIPTLPSALCPQSLNLTGANKVVIFDPNWNPSHDLQAQDRAYRIGQRRDVEVYRLISAGTIEENIYLRQVYKQQLDSVAVGTENARRYFLGIQGDQQNRGELFGIKNMFALRTGDLCLTHDILHRNARVEASIAGHKVADYIPSWREEKAVRGEDSDQDYSEETGEVESNSVTGESVNVLKEMFDLGSDTEDDMPIASPYKGLQPVSEPPNCCSKGKKAVSTCHKSSKHKAGQSDGGRRAFFKQKNKPCSMDVSETKTSNNCQTSVGFNSLQEEVVSPLEKTQQKDVTVRDDYKMTNPDLQDGKGRMSGTEDQLTTPSFSSMSSVFENCNVVHVHDNPHIVGSSHVEDHMSRCAMQDVFELHINKQAPALFCAPLPQQQSLENMEDQTQQSKKRLLQRKRGNWHTGRRTPARDLNSPRTLSFGSFHILIGQTPPAWRRRHWAQLRDMLNVTSDVTLAEQMLSASPQDRTSMLQNLLFKQHGDALSPVLKDIFPNASEPPVTDACTKPVGQQKANETGQKKGQASHLITSKKRHLKKLVAGEQHREDAESSQSPKKQAAPAISNPELQLGTTVMPVSIAQSCQLGTTLMPVSVRASDNKVTSSMPWKKHKCQSRKKTLAKTQAKVAAGEKVMEESMSFSLGKEDIERLLSEMGVKSSSCKDSGHTGIKPRISCDKHDHITISVDRKNQMKSLAMTARKCKASSLLDDIFCDSDMETKNIRKPPPSKVAHANDRRKPAGRVDSDCSFTQHNKAVDTAGVTSSSGDIVFDLLNNSTLCNDIDCSGKTYLCKKKTTMRKYPLMNAEKLLQETRDDVQALLDSGKLVKQINKKTIDNQKDNSAQEEERKVTNGNAASHSLFS</sequence>
<feature type="region of interest" description="Disordered" evidence="4">
    <location>
        <begin position="1025"/>
        <end position="1049"/>
    </location>
</feature>
<accession>A0A2T7NNC3</accession>
<dbReference type="OrthoDB" id="448448at2759"/>
<dbReference type="GO" id="GO:0016787">
    <property type="term" value="F:hydrolase activity"/>
    <property type="evidence" value="ECO:0007669"/>
    <property type="project" value="UniProtKB-KW"/>
</dbReference>
<feature type="compositionally biased region" description="Basic and acidic residues" evidence="4">
    <location>
        <begin position="1459"/>
        <end position="1470"/>
    </location>
</feature>
<dbReference type="PANTHER" id="PTHR45629">
    <property type="entry name" value="SNF2/RAD54 FAMILY MEMBER"/>
    <property type="match status" value="1"/>
</dbReference>
<evidence type="ECO:0000313" key="8">
    <source>
        <dbReference type="Proteomes" id="UP000245119"/>
    </source>
</evidence>
<dbReference type="InterPro" id="IPR000330">
    <property type="entry name" value="SNF2_N"/>
</dbReference>
<gene>
    <name evidence="7" type="ORF">C0Q70_15918</name>
</gene>
<dbReference type="PANTHER" id="PTHR45629:SF7">
    <property type="entry name" value="DNA EXCISION REPAIR PROTEIN ERCC-6-RELATED"/>
    <property type="match status" value="1"/>
</dbReference>
<feature type="compositionally biased region" description="Polar residues" evidence="4">
    <location>
        <begin position="1242"/>
        <end position="1258"/>
    </location>
</feature>
<feature type="region of interest" description="Disordered" evidence="4">
    <location>
        <begin position="1229"/>
        <end position="1292"/>
    </location>
</feature>
<feature type="region of interest" description="Disordered" evidence="4">
    <location>
        <begin position="1115"/>
        <end position="1147"/>
    </location>
</feature>
<feature type="compositionally biased region" description="Polar residues" evidence="4">
    <location>
        <begin position="126"/>
        <end position="148"/>
    </location>
</feature>
<evidence type="ECO:0000259" key="5">
    <source>
        <dbReference type="PROSITE" id="PS51192"/>
    </source>
</evidence>
<evidence type="ECO:0000256" key="1">
    <source>
        <dbReference type="ARBA" id="ARBA00004123"/>
    </source>
</evidence>
<dbReference type="SUPFAM" id="SSF52540">
    <property type="entry name" value="P-loop containing nucleoside triphosphate hydrolases"/>
    <property type="match status" value="2"/>
</dbReference>
<dbReference type="PROSITE" id="PS51194">
    <property type="entry name" value="HELICASE_CTER"/>
    <property type="match status" value="1"/>
</dbReference>
<dbReference type="Gene3D" id="3.40.50.300">
    <property type="entry name" value="P-loop containing nucleotide triphosphate hydrolases"/>
    <property type="match status" value="1"/>
</dbReference>
<proteinExistence type="predicted"/>
<dbReference type="InterPro" id="IPR014001">
    <property type="entry name" value="Helicase_ATP-bd"/>
</dbReference>
<dbReference type="InterPro" id="IPR027417">
    <property type="entry name" value="P-loop_NTPase"/>
</dbReference>
<dbReference type="FunFam" id="3.40.50.10810:FF:000019">
    <property type="entry name" value="DNA excision repair protein ERCC-6-like 2 isoform X1"/>
    <property type="match status" value="1"/>
</dbReference>
<feature type="compositionally biased region" description="Basic residues" evidence="4">
    <location>
        <begin position="1122"/>
        <end position="1140"/>
    </location>
</feature>
<dbReference type="InterPro" id="IPR001650">
    <property type="entry name" value="Helicase_C-like"/>
</dbReference>
<feature type="domain" description="Helicase ATP-binding" evidence="5">
    <location>
        <begin position="290"/>
        <end position="477"/>
    </location>
</feature>
<evidence type="ECO:0000256" key="2">
    <source>
        <dbReference type="ARBA" id="ARBA00022801"/>
    </source>
</evidence>
<feature type="region of interest" description="Disordered" evidence="4">
    <location>
        <begin position="1449"/>
        <end position="1470"/>
    </location>
</feature>
<organism evidence="7 8">
    <name type="scientific">Pomacea canaliculata</name>
    <name type="common">Golden apple snail</name>
    <dbReference type="NCBI Taxonomy" id="400727"/>
    <lineage>
        <taxon>Eukaryota</taxon>
        <taxon>Metazoa</taxon>
        <taxon>Spiralia</taxon>
        <taxon>Lophotrochozoa</taxon>
        <taxon>Mollusca</taxon>
        <taxon>Gastropoda</taxon>
        <taxon>Caenogastropoda</taxon>
        <taxon>Architaenioglossa</taxon>
        <taxon>Ampullarioidea</taxon>
        <taxon>Ampullariidae</taxon>
        <taxon>Pomacea</taxon>
    </lineage>
</organism>
<feature type="region of interest" description="Disordered" evidence="4">
    <location>
        <begin position="1563"/>
        <end position="1588"/>
    </location>
</feature>
<protein>
    <recommendedName>
        <fullName evidence="9">Helicase ATP-binding domain-containing protein</fullName>
    </recommendedName>
</protein>
<reference evidence="7 8" key="1">
    <citation type="submission" date="2018-04" db="EMBL/GenBank/DDBJ databases">
        <title>The genome of golden apple snail Pomacea canaliculata provides insight into stress tolerance and invasive adaptation.</title>
        <authorList>
            <person name="Liu C."/>
            <person name="Liu B."/>
            <person name="Ren Y."/>
            <person name="Zhang Y."/>
            <person name="Wang H."/>
            <person name="Li S."/>
            <person name="Jiang F."/>
            <person name="Yin L."/>
            <person name="Zhang G."/>
            <person name="Qian W."/>
            <person name="Fan W."/>
        </authorList>
    </citation>
    <scope>NUCLEOTIDE SEQUENCE [LARGE SCALE GENOMIC DNA]</scope>
    <source>
        <strain evidence="7">SZHN2017</strain>
        <tissue evidence="7">Muscle</tissue>
    </source>
</reference>
<feature type="region of interest" description="Disordered" evidence="4">
    <location>
        <begin position="119"/>
        <end position="150"/>
    </location>
</feature>
<dbReference type="Pfam" id="PF00176">
    <property type="entry name" value="SNF2-rel_dom"/>
    <property type="match status" value="1"/>
</dbReference>
<keyword evidence="3" id="KW-0539">Nucleus</keyword>
<dbReference type="CDD" id="cd20400">
    <property type="entry name" value="Tudor_ERCC6L2"/>
    <property type="match status" value="1"/>
</dbReference>
<dbReference type="SMART" id="SM00487">
    <property type="entry name" value="DEXDc"/>
    <property type="match status" value="1"/>
</dbReference>
<evidence type="ECO:0000259" key="6">
    <source>
        <dbReference type="PROSITE" id="PS51194"/>
    </source>
</evidence>
<dbReference type="PROSITE" id="PS51192">
    <property type="entry name" value="HELICASE_ATP_BIND_1"/>
    <property type="match status" value="1"/>
</dbReference>
<dbReference type="EMBL" id="PZQS01000010">
    <property type="protein sequence ID" value="PVD22663.1"/>
    <property type="molecule type" value="Genomic_DNA"/>
</dbReference>
<evidence type="ECO:0008006" key="9">
    <source>
        <dbReference type="Google" id="ProtNLM"/>
    </source>
</evidence>
<feature type="region of interest" description="Disordered" evidence="4">
    <location>
        <begin position="880"/>
        <end position="903"/>
    </location>
</feature>
<dbReference type="GO" id="GO:0005634">
    <property type="term" value="C:nucleus"/>
    <property type="evidence" value="ECO:0007669"/>
    <property type="project" value="UniProtKB-SubCell"/>
</dbReference>
<feature type="compositionally biased region" description="Polar residues" evidence="4">
    <location>
        <begin position="1577"/>
        <end position="1588"/>
    </location>
</feature>
<evidence type="ECO:0000256" key="4">
    <source>
        <dbReference type="SAM" id="MobiDB-lite"/>
    </source>
</evidence>
<evidence type="ECO:0000256" key="3">
    <source>
        <dbReference type="ARBA" id="ARBA00023242"/>
    </source>
</evidence>
<dbReference type="STRING" id="400727.A0A2T7NNC3"/>
<comment type="caution">
    <text evidence="7">The sequence shown here is derived from an EMBL/GenBank/DDBJ whole genome shotgun (WGS) entry which is preliminary data.</text>
</comment>
<feature type="compositionally biased region" description="Acidic residues" evidence="4">
    <location>
        <begin position="1"/>
        <end position="17"/>
    </location>
</feature>
<dbReference type="Gene3D" id="2.30.30.140">
    <property type="match status" value="1"/>
</dbReference>
<name>A0A2T7NNC3_POMCA</name>
<dbReference type="InterPro" id="IPR049730">
    <property type="entry name" value="SNF2/RAD54-like_C"/>
</dbReference>
<dbReference type="Gene3D" id="3.40.50.10810">
    <property type="entry name" value="Tandem AAA-ATPase domain"/>
    <property type="match status" value="1"/>
</dbReference>
<dbReference type="Pfam" id="PF00271">
    <property type="entry name" value="Helicase_C"/>
    <property type="match status" value="1"/>
</dbReference>
<dbReference type="GO" id="GO:0005524">
    <property type="term" value="F:ATP binding"/>
    <property type="evidence" value="ECO:0007669"/>
    <property type="project" value="InterPro"/>
</dbReference>